<proteinExistence type="predicted"/>
<feature type="region of interest" description="Disordered" evidence="1">
    <location>
        <begin position="79"/>
        <end position="101"/>
    </location>
</feature>
<gene>
    <name evidence="3" type="ORF">EZM97_04430</name>
</gene>
<dbReference type="RefSeq" id="WP_131150619.1">
    <property type="nucleotide sequence ID" value="NZ_SJTG01000001.1"/>
</dbReference>
<keyword evidence="2" id="KW-0472">Membrane</keyword>
<keyword evidence="4" id="KW-1185">Reference proteome</keyword>
<keyword evidence="2" id="KW-1133">Transmembrane helix</keyword>
<reference evidence="3 4" key="1">
    <citation type="submission" date="2019-02" db="EMBL/GenBank/DDBJ databases">
        <title>Dyella amyloliquefaciens sp. nov., isolated from forest soil.</title>
        <authorList>
            <person name="Gao Z.-H."/>
            <person name="Qiu L.-H."/>
        </authorList>
    </citation>
    <scope>NUCLEOTIDE SEQUENCE [LARGE SCALE GENOMIC DNA]</scope>
    <source>
        <strain evidence="3 4">KACC 12747</strain>
    </source>
</reference>
<dbReference type="AlphaFoldDB" id="A0A4R0YTA7"/>
<dbReference type="InterPro" id="IPR046494">
    <property type="entry name" value="DUF6587"/>
</dbReference>
<dbReference type="EMBL" id="SJTG01000001">
    <property type="protein sequence ID" value="TCI12603.1"/>
    <property type="molecule type" value="Genomic_DNA"/>
</dbReference>
<keyword evidence="2" id="KW-0812">Transmembrane</keyword>
<evidence type="ECO:0000313" key="4">
    <source>
        <dbReference type="Proteomes" id="UP000291822"/>
    </source>
</evidence>
<evidence type="ECO:0000256" key="1">
    <source>
        <dbReference type="SAM" id="MobiDB-lite"/>
    </source>
</evidence>
<dbReference type="Proteomes" id="UP000291822">
    <property type="component" value="Unassembled WGS sequence"/>
</dbReference>
<evidence type="ECO:0000313" key="3">
    <source>
        <dbReference type="EMBL" id="TCI12603.1"/>
    </source>
</evidence>
<evidence type="ECO:0000256" key="2">
    <source>
        <dbReference type="SAM" id="Phobius"/>
    </source>
</evidence>
<dbReference type="Pfam" id="PF20228">
    <property type="entry name" value="DUF6587"/>
    <property type="match status" value="1"/>
</dbReference>
<comment type="caution">
    <text evidence="3">The sequence shown here is derived from an EMBL/GenBank/DDBJ whole genome shotgun (WGS) entry which is preliminary data.</text>
</comment>
<name>A0A4R0YTA7_9GAMM</name>
<sequence>MTTFAVVQAIIIGALVLGSAIFAFRRLLPGTSTRWMASASASLNKPWRKPWVQAMGRWLQPASATGNCGDGCGTCGSCGPKPPANARPDVQPLEFRPRNKG</sequence>
<organism evidence="3 4">
    <name type="scientific">Dyella soli</name>
    <dbReference type="NCBI Taxonomy" id="522319"/>
    <lineage>
        <taxon>Bacteria</taxon>
        <taxon>Pseudomonadati</taxon>
        <taxon>Pseudomonadota</taxon>
        <taxon>Gammaproteobacteria</taxon>
        <taxon>Lysobacterales</taxon>
        <taxon>Rhodanobacteraceae</taxon>
        <taxon>Dyella</taxon>
    </lineage>
</organism>
<feature type="transmembrane region" description="Helical" evidence="2">
    <location>
        <begin position="6"/>
        <end position="24"/>
    </location>
</feature>
<accession>A0A4R0YTA7</accession>
<protein>
    <submittedName>
        <fullName evidence="3">Uncharacterized protein</fullName>
    </submittedName>
</protein>